<keyword evidence="6" id="KW-1185">Reference proteome</keyword>
<dbReference type="GO" id="GO:0003700">
    <property type="term" value="F:DNA-binding transcription factor activity"/>
    <property type="evidence" value="ECO:0007669"/>
    <property type="project" value="InterPro"/>
</dbReference>
<dbReference type="InterPro" id="IPR036388">
    <property type="entry name" value="WH-like_DNA-bd_sf"/>
</dbReference>
<dbReference type="PATRIC" id="fig|226910.6.peg.152"/>
<dbReference type="PRINTS" id="PR00035">
    <property type="entry name" value="HTHGNTR"/>
</dbReference>
<evidence type="ECO:0000256" key="1">
    <source>
        <dbReference type="ARBA" id="ARBA00023015"/>
    </source>
</evidence>
<proteinExistence type="predicted"/>
<dbReference type="GO" id="GO:0003677">
    <property type="term" value="F:DNA binding"/>
    <property type="evidence" value="ECO:0007669"/>
    <property type="project" value="UniProtKB-KW"/>
</dbReference>
<dbReference type="CDD" id="cd07377">
    <property type="entry name" value="WHTH_GntR"/>
    <property type="match status" value="1"/>
</dbReference>
<dbReference type="SMART" id="SM00895">
    <property type="entry name" value="FCD"/>
    <property type="match status" value="1"/>
</dbReference>
<keyword evidence="3" id="KW-0804">Transcription</keyword>
<dbReference type="Proteomes" id="UP000031535">
    <property type="component" value="Unassembled WGS sequence"/>
</dbReference>
<dbReference type="OrthoDB" id="1040417at2"/>
<dbReference type="PANTHER" id="PTHR43537:SF5">
    <property type="entry name" value="UXU OPERON TRANSCRIPTIONAL REGULATOR"/>
    <property type="match status" value="1"/>
</dbReference>
<feature type="domain" description="HTH gntR-type" evidence="4">
    <location>
        <begin position="16"/>
        <end position="84"/>
    </location>
</feature>
<gene>
    <name evidence="5" type="ORF">UCMB321_0151</name>
</gene>
<dbReference type="Gene3D" id="1.10.10.10">
    <property type="entry name" value="Winged helix-like DNA-binding domain superfamily/Winged helix DNA-binding domain"/>
    <property type="match status" value="1"/>
</dbReference>
<evidence type="ECO:0000313" key="6">
    <source>
        <dbReference type="Proteomes" id="UP000031535"/>
    </source>
</evidence>
<dbReference type="STRING" id="226910.UCMB321_0151"/>
<dbReference type="PROSITE" id="PS50949">
    <property type="entry name" value="HTH_GNTR"/>
    <property type="match status" value="1"/>
</dbReference>
<dbReference type="Gene3D" id="1.20.120.530">
    <property type="entry name" value="GntR ligand-binding domain-like"/>
    <property type="match status" value="1"/>
</dbReference>
<reference evidence="5 6" key="1">
    <citation type="submission" date="2015-01" db="EMBL/GenBank/DDBJ databases">
        <title>Complete genome of Pseudomonas batumici UCM B-321 producer of the batumin antibiotic with strong antistaphilococcal and potential anticancer activity.</title>
        <authorList>
            <person name="Klochko V.V."/>
            <person name="Zelena L.B."/>
            <person name="Elena K.A."/>
            <person name="Reva O.N."/>
        </authorList>
    </citation>
    <scope>NUCLEOTIDE SEQUENCE [LARGE SCALE GENOMIC DNA]</scope>
    <source>
        <strain evidence="5 6">UCM B-321</strain>
    </source>
</reference>
<sequence length="238" mass="26478">MSTETAPLAPQRKRSPNLAHDLVDHLTQQIRLGYLKPGDKLPSESAIVREHKVSRTVVREAISKLQAAGWVETHHGVGSFVLERQEPHGLRLNVETALSVRDLLELRLGLETQAAALAARRRSDEHLKQMRAALDEYRSLLANNDSCVAADQRFHLLIAEATGNAYFSEILLHLGSSMIPRTRVPGAERGDADLAQLGQLASLEHEAILTAIRRQDPDAARAAMWTHLSNSRERFSRE</sequence>
<keyword evidence="1" id="KW-0805">Transcription regulation</keyword>
<dbReference type="SUPFAM" id="SSF48008">
    <property type="entry name" value="GntR ligand-binding domain-like"/>
    <property type="match status" value="1"/>
</dbReference>
<dbReference type="RefSeq" id="WP_040063072.1">
    <property type="nucleotide sequence ID" value="NZ_CP144470.1"/>
</dbReference>
<keyword evidence="2" id="KW-0238">DNA-binding</keyword>
<dbReference type="AlphaFoldDB" id="A0A0C2EIB6"/>
<name>A0A0C2EIB6_9PSED</name>
<dbReference type="Pfam" id="PF00392">
    <property type="entry name" value="GntR"/>
    <property type="match status" value="1"/>
</dbReference>
<dbReference type="Pfam" id="PF07729">
    <property type="entry name" value="FCD"/>
    <property type="match status" value="1"/>
</dbReference>
<dbReference type="SMART" id="SM00345">
    <property type="entry name" value="HTH_GNTR"/>
    <property type="match status" value="1"/>
</dbReference>
<dbReference type="InterPro" id="IPR000524">
    <property type="entry name" value="Tscrpt_reg_HTH_GntR"/>
</dbReference>
<evidence type="ECO:0000256" key="2">
    <source>
        <dbReference type="ARBA" id="ARBA00023125"/>
    </source>
</evidence>
<organism evidence="5 6">
    <name type="scientific">Pseudomonas batumici</name>
    <dbReference type="NCBI Taxonomy" id="226910"/>
    <lineage>
        <taxon>Bacteria</taxon>
        <taxon>Pseudomonadati</taxon>
        <taxon>Pseudomonadota</taxon>
        <taxon>Gammaproteobacteria</taxon>
        <taxon>Pseudomonadales</taxon>
        <taxon>Pseudomonadaceae</taxon>
        <taxon>Pseudomonas</taxon>
    </lineage>
</organism>
<evidence type="ECO:0000256" key="3">
    <source>
        <dbReference type="ARBA" id="ARBA00023163"/>
    </source>
</evidence>
<protein>
    <submittedName>
        <fullName evidence="5">Putative D-glucarate or D-galactorate regulator, GntR family</fullName>
    </submittedName>
</protein>
<dbReference type="SUPFAM" id="SSF46785">
    <property type="entry name" value="Winged helix' DNA-binding domain"/>
    <property type="match status" value="1"/>
</dbReference>
<dbReference type="InterPro" id="IPR036390">
    <property type="entry name" value="WH_DNA-bd_sf"/>
</dbReference>
<accession>A0A0C2EIB6</accession>
<dbReference type="EMBL" id="JXDG01000003">
    <property type="protein sequence ID" value="KIH85784.1"/>
    <property type="molecule type" value="Genomic_DNA"/>
</dbReference>
<evidence type="ECO:0000313" key="5">
    <source>
        <dbReference type="EMBL" id="KIH85784.1"/>
    </source>
</evidence>
<dbReference type="PANTHER" id="PTHR43537">
    <property type="entry name" value="TRANSCRIPTIONAL REGULATOR, GNTR FAMILY"/>
    <property type="match status" value="1"/>
</dbReference>
<dbReference type="InterPro" id="IPR011711">
    <property type="entry name" value="GntR_C"/>
</dbReference>
<evidence type="ECO:0000259" key="4">
    <source>
        <dbReference type="PROSITE" id="PS50949"/>
    </source>
</evidence>
<dbReference type="InterPro" id="IPR008920">
    <property type="entry name" value="TF_FadR/GntR_C"/>
</dbReference>
<comment type="caution">
    <text evidence="5">The sequence shown here is derived from an EMBL/GenBank/DDBJ whole genome shotgun (WGS) entry which is preliminary data.</text>
</comment>